<dbReference type="InterPro" id="IPR038989">
    <property type="entry name" value="UbiJ"/>
</dbReference>
<comment type="function">
    <text evidence="1">Required for ubiquinone (coenzyme Q) biosynthesis. Binds hydrophobic ubiquinone biosynthetic intermediates via its SCP2 domain and is essential for the stability of the Ubi complex. May constitute a docking platform where Ubi enzymes assemble and access their SCP2-bound polyprenyl substrates.</text>
</comment>
<dbReference type="UniPathway" id="UPA00232"/>
<dbReference type="RefSeq" id="WP_071473521.1">
    <property type="nucleotide sequence ID" value="NZ_MDKE01000040.1"/>
</dbReference>
<comment type="caution">
    <text evidence="4">The sequence shown here is derived from an EMBL/GenBank/DDBJ whole genome shotgun (WGS) entry which is preliminary data.</text>
</comment>
<protein>
    <recommendedName>
        <fullName evidence="1">Ubiquinone biosynthesis accessory factor UbiJ</fullName>
    </recommendedName>
</protein>
<dbReference type="GO" id="GO:0005737">
    <property type="term" value="C:cytoplasm"/>
    <property type="evidence" value="ECO:0007669"/>
    <property type="project" value="UniProtKB-SubCell"/>
</dbReference>
<dbReference type="HAMAP" id="MF_02215">
    <property type="entry name" value="UbiJ"/>
    <property type="match status" value="1"/>
</dbReference>
<dbReference type="PANTHER" id="PTHR38693">
    <property type="entry name" value="UBIQUINONE BIOSYNTHESIS PROTEIN UBIJ"/>
    <property type="match status" value="1"/>
</dbReference>
<keyword evidence="1" id="KW-0963">Cytoplasm</keyword>
<evidence type="ECO:0000256" key="1">
    <source>
        <dbReference type="HAMAP-Rule" id="MF_02215"/>
    </source>
</evidence>
<dbReference type="OrthoDB" id="5801225at2"/>
<evidence type="ECO:0000313" key="4">
    <source>
        <dbReference type="EMBL" id="OIN07114.1"/>
    </source>
</evidence>
<keyword evidence="5" id="KW-1185">Reference proteome</keyword>
<organism evidence="4 5">
    <name type="scientific">Oceanisphaera psychrotolerans</name>
    <dbReference type="NCBI Taxonomy" id="1414654"/>
    <lineage>
        <taxon>Bacteria</taxon>
        <taxon>Pseudomonadati</taxon>
        <taxon>Pseudomonadota</taxon>
        <taxon>Gammaproteobacteria</taxon>
        <taxon>Aeromonadales</taxon>
        <taxon>Aeromonadaceae</taxon>
        <taxon>Oceanisphaera</taxon>
    </lineage>
</organism>
<dbReference type="InterPro" id="IPR003033">
    <property type="entry name" value="SCP2_sterol-bd_dom"/>
</dbReference>
<comment type="similarity">
    <text evidence="1">Belongs to the UbiJ family.</text>
</comment>
<feature type="domain" description="SCP2" evidence="3">
    <location>
        <begin position="17"/>
        <end position="114"/>
    </location>
</feature>
<keyword evidence="2" id="KW-0175">Coiled coil</keyword>
<comment type="subcellular location">
    <subcellularLocation>
        <location evidence="1">Cytoplasm</location>
    </subcellularLocation>
</comment>
<evidence type="ECO:0000259" key="3">
    <source>
        <dbReference type="Pfam" id="PF02036"/>
    </source>
</evidence>
<reference evidence="4 5" key="1">
    <citation type="submission" date="2016-07" db="EMBL/GenBank/DDBJ databases">
        <title>Draft Genome Sequence of Oceanisphaera psychrotolerans, isolated from coastal sediment samples.</title>
        <authorList>
            <person name="Zhuo S."/>
            <person name="Ruan Z."/>
        </authorList>
    </citation>
    <scope>NUCLEOTIDE SEQUENCE [LARGE SCALE GENOMIC DNA]</scope>
    <source>
        <strain evidence="4 5">LAM-WHM-ZC</strain>
    </source>
</reference>
<evidence type="ECO:0000313" key="5">
    <source>
        <dbReference type="Proteomes" id="UP000243073"/>
    </source>
</evidence>
<gene>
    <name evidence="1" type="primary">ubiJ</name>
    <name evidence="4" type="ORF">BFR47_16935</name>
</gene>
<dbReference type="AlphaFoldDB" id="A0A1J4QAT3"/>
<comment type="pathway">
    <text evidence="1">Cofactor biosynthesis; ubiquinone biosynthesis.</text>
</comment>
<dbReference type="STRING" id="1414654.BFR47_16935"/>
<dbReference type="Proteomes" id="UP000243073">
    <property type="component" value="Unassembled WGS sequence"/>
</dbReference>
<dbReference type="Pfam" id="PF02036">
    <property type="entry name" value="SCP2"/>
    <property type="match status" value="1"/>
</dbReference>
<accession>A0A1J4QAT3</accession>
<name>A0A1J4QAT3_9GAMM</name>
<dbReference type="GO" id="GO:0006744">
    <property type="term" value="P:ubiquinone biosynthetic process"/>
    <property type="evidence" value="ECO:0007669"/>
    <property type="project" value="UniProtKB-UniRule"/>
</dbReference>
<keyword evidence="1" id="KW-0831">Ubiquinone biosynthesis</keyword>
<sequence length="206" mass="23151">MKELLFPLLNGSLEAAFNRFMLQDSERLKKMAPLHGKVLQLTVTDVAGLFLLFSADRLEILRHYEGLPDSHLSLSLNALGLLKDKGLLMQYIRDGRIDLEGDPQPWQDFSSLVKDPSIDLEALLAPYTGDIMAHLLCRHGRELKTAAERRAQALRAQLGDYVREEARLAVGPLELADFNDEVAELNKRLLQLQARLATLTDKVVHS</sequence>
<dbReference type="PANTHER" id="PTHR38693:SF1">
    <property type="entry name" value="UBIQUINONE BIOSYNTHESIS ACCESSORY FACTOR UBIJ"/>
    <property type="match status" value="1"/>
</dbReference>
<evidence type="ECO:0000256" key="2">
    <source>
        <dbReference type="SAM" id="Coils"/>
    </source>
</evidence>
<dbReference type="EMBL" id="MDKE01000040">
    <property type="protein sequence ID" value="OIN07114.1"/>
    <property type="molecule type" value="Genomic_DNA"/>
</dbReference>
<proteinExistence type="inferred from homology"/>
<feature type="coiled-coil region" evidence="2">
    <location>
        <begin position="144"/>
        <end position="202"/>
    </location>
</feature>